<name>B4D0H1_9BACT</name>
<dbReference type="InterPro" id="IPR012867">
    <property type="entry name" value="DUF1648"/>
</dbReference>
<keyword evidence="1" id="KW-0472">Membrane</keyword>
<accession>B4D0H1</accession>
<feature type="domain" description="DUF1648" evidence="2">
    <location>
        <begin position="15"/>
        <end position="60"/>
    </location>
</feature>
<keyword evidence="4" id="KW-1185">Reference proteome</keyword>
<dbReference type="Pfam" id="PF07853">
    <property type="entry name" value="DUF1648"/>
    <property type="match status" value="1"/>
</dbReference>
<feature type="transmembrane region" description="Helical" evidence="1">
    <location>
        <begin position="141"/>
        <end position="160"/>
    </location>
</feature>
<sequence precursor="true">MKPRPFLRPYALLVLAWLAFAAYVWWSSAHLPARVATHFGANGLPNGWLTPGGYLCFMLIFGTVVPAFVLGNFAFIRRLNGWGLNIPHKDYWLAPERREETFDYVQSRGFWLAALLLALLTIVNGSIVAANARTPVALQPAFFIGLGAFLIAVLVWGITFTRHFRKTA</sequence>
<evidence type="ECO:0000313" key="4">
    <source>
        <dbReference type="Proteomes" id="UP000005824"/>
    </source>
</evidence>
<gene>
    <name evidence="3" type="ORF">CfE428DRAFT_2422</name>
</gene>
<keyword evidence="1" id="KW-1133">Transmembrane helix</keyword>
<dbReference type="Proteomes" id="UP000005824">
    <property type="component" value="Unassembled WGS sequence"/>
</dbReference>
<protein>
    <recommendedName>
        <fullName evidence="2">DUF1648 domain-containing protein</fullName>
    </recommendedName>
</protein>
<feature type="transmembrane region" description="Helical" evidence="1">
    <location>
        <begin position="110"/>
        <end position="129"/>
    </location>
</feature>
<feature type="transmembrane region" description="Helical" evidence="1">
    <location>
        <begin position="53"/>
        <end position="76"/>
    </location>
</feature>
<evidence type="ECO:0000259" key="2">
    <source>
        <dbReference type="Pfam" id="PF07853"/>
    </source>
</evidence>
<dbReference type="EMBL" id="ABVL01000006">
    <property type="protein sequence ID" value="EDY19833.1"/>
    <property type="molecule type" value="Genomic_DNA"/>
</dbReference>
<evidence type="ECO:0000256" key="1">
    <source>
        <dbReference type="SAM" id="Phobius"/>
    </source>
</evidence>
<reference evidence="3 4" key="1">
    <citation type="journal article" date="2011" name="J. Bacteriol.">
        <title>Genome sequence of Chthoniobacter flavus Ellin428, an aerobic heterotrophic soil bacterium.</title>
        <authorList>
            <person name="Kant R."/>
            <person name="van Passel M.W."/>
            <person name="Palva A."/>
            <person name="Lucas S."/>
            <person name="Lapidus A."/>
            <person name="Glavina Del Rio T."/>
            <person name="Dalin E."/>
            <person name="Tice H."/>
            <person name="Bruce D."/>
            <person name="Goodwin L."/>
            <person name="Pitluck S."/>
            <person name="Larimer F.W."/>
            <person name="Land M.L."/>
            <person name="Hauser L."/>
            <person name="Sangwan P."/>
            <person name="de Vos W.M."/>
            <person name="Janssen P.H."/>
            <person name="Smidt H."/>
        </authorList>
    </citation>
    <scope>NUCLEOTIDE SEQUENCE [LARGE SCALE GENOMIC DNA]</scope>
    <source>
        <strain evidence="3 4">Ellin428</strain>
    </source>
</reference>
<dbReference type="eggNOG" id="COG4194">
    <property type="taxonomic scope" value="Bacteria"/>
</dbReference>
<organism evidence="3 4">
    <name type="scientific">Chthoniobacter flavus Ellin428</name>
    <dbReference type="NCBI Taxonomy" id="497964"/>
    <lineage>
        <taxon>Bacteria</taxon>
        <taxon>Pseudomonadati</taxon>
        <taxon>Verrucomicrobiota</taxon>
        <taxon>Spartobacteria</taxon>
        <taxon>Chthoniobacterales</taxon>
        <taxon>Chthoniobacteraceae</taxon>
        <taxon>Chthoniobacter</taxon>
    </lineage>
</organism>
<evidence type="ECO:0000313" key="3">
    <source>
        <dbReference type="EMBL" id="EDY19833.1"/>
    </source>
</evidence>
<dbReference type="AlphaFoldDB" id="B4D0H1"/>
<keyword evidence="1" id="KW-0812">Transmembrane</keyword>
<proteinExistence type="predicted"/>
<dbReference type="STRING" id="497964.CfE428DRAFT_2422"/>
<dbReference type="RefSeq" id="WP_006979747.1">
    <property type="nucleotide sequence ID" value="NZ_ABVL01000006.1"/>
</dbReference>
<dbReference type="InParanoid" id="B4D0H1"/>
<comment type="caution">
    <text evidence="3">The sequence shown here is derived from an EMBL/GenBank/DDBJ whole genome shotgun (WGS) entry which is preliminary data.</text>
</comment>